<dbReference type="OMA" id="ILLMPYY"/>
<dbReference type="AlphaFoldDB" id="A0A9J7MC38"/>
<dbReference type="InterPro" id="IPR017972">
    <property type="entry name" value="Cyt_P450_CS"/>
</dbReference>
<dbReference type="PANTHER" id="PTHR24291:SF210">
    <property type="entry name" value="CYTOCHROME P450 FAMILY 4 SUBFAMILY F MEMBER 11"/>
    <property type="match status" value="1"/>
</dbReference>
<evidence type="ECO:0000256" key="4">
    <source>
        <dbReference type="ARBA" id="ARBA00023033"/>
    </source>
</evidence>
<organism evidence="9 10">
    <name type="scientific">Branchiostoma floridae</name>
    <name type="common">Florida lancelet</name>
    <name type="synonym">Amphioxus</name>
    <dbReference type="NCBI Taxonomy" id="7739"/>
    <lineage>
        <taxon>Eukaryota</taxon>
        <taxon>Metazoa</taxon>
        <taxon>Chordata</taxon>
        <taxon>Cephalochordata</taxon>
        <taxon>Leptocardii</taxon>
        <taxon>Amphioxiformes</taxon>
        <taxon>Branchiostomatidae</taxon>
        <taxon>Branchiostoma</taxon>
    </lineage>
</organism>
<dbReference type="InterPro" id="IPR050196">
    <property type="entry name" value="Cytochrome_P450_Monoox"/>
</dbReference>
<comment type="similarity">
    <text evidence="2 7">Belongs to the cytochrome P450 family.</text>
</comment>
<dbReference type="PROSITE" id="PS00086">
    <property type="entry name" value="CYTOCHROME_P450"/>
    <property type="match status" value="1"/>
</dbReference>
<dbReference type="GeneID" id="118431409"/>
<gene>
    <name evidence="10 11" type="primary">LOC118431409</name>
</gene>
<dbReference type="RefSeq" id="XP_035698513.1">
    <property type="nucleotide sequence ID" value="XM_035842620.1"/>
</dbReference>
<dbReference type="Gene3D" id="1.10.630.10">
    <property type="entry name" value="Cytochrome P450"/>
    <property type="match status" value="1"/>
</dbReference>
<keyword evidence="8" id="KW-1133">Transmembrane helix</keyword>
<evidence type="ECO:0000256" key="7">
    <source>
        <dbReference type="RuleBase" id="RU000461"/>
    </source>
</evidence>
<evidence type="ECO:0000256" key="1">
    <source>
        <dbReference type="ARBA" id="ARBA00004308"/>
    </source>
</evidence>
<dbReference type="Pfam" id="PF00067">
    <property type="entry name" value="p450"/>
    <property type="match status" value="1"/>
</dbReference>
<feature type="transmembrane region" description="Helical" evidence="8">
    <location>
        <begin position="6"/>
        <end position="29"/>
    </location>
</feature>
<dbReference type="OrthoDB" id="1470350at2759"/>
<keyword evidence="6 7" id="KW-0408">Iron</keyword>
<dbReference type="GO" id="GO:0005506">
    <property type="term" value="F:iron ion binding"/>
    <property type="evidence" value="ECO:0007669"/>
    <property type="project" value="InterPro"/>
</dbReference>
<feature type="binding site" description="axial binding residue" evidence="6">
    <location>
        <position position="457"/>
    </location>
    <ligand>
        <name>heme</name>
        <dbReference type="ChEBI" id="CHEBI:30413"/>
    </ligand>
    <ligandPart>
        <name>Fe</name>
        <dbReference type="ChEBI" id="CHEBI:18248"/>
    </ligandPart>
</feature>
<keyword evidence="8" id="KW-0812">Transmembrane</keyword>
<dbReference type="InterPro" id="IPR001128">
    <property type="entry name" value="Cyt_P450"/>
</dbReference>
<dbReference type="GO" id="GO:0004497">
    <property type="term" value="F:monooxygenase activity"/>
    <property type="evidence" value="ECO:0007669"/>
    <property type="project" value="UniProtKB-KW"/>
</dbReference>
<evidence type="ECO:0000256" key="2">
    <source>
        <dbReference type="ARBA" id="ARBA00010617"/>
    </source>
</evidence>
<evidence type="ECO:0000256" key="3">
    <source>
        <dbReference type="ARBA" id="ARBA00022723"/>
    </source>
</evidence>
<keyword evidence="6 7" id="KW-0349">Heme</keyword>
<evidence type="ECO:0000313" key="11">
    <source>
        <dbReference type="RefSeq" id="XP_035698513.1"/>
    </source>
</evidence>
<sequence>MMFMATEITVFSGGTVTASLWVFLVLIAVKLVTLVRKQREDALVLEKFPGPPRHWLLGHVHKFEPPDETGGLQWADDMAAEYVYGYPVWFGPVGYLNVTHPEYAKTILATTEPKDEFVYRFIKPWIGDGLLVSHGQKWFRNRRLLTPAFHFGVLQPYTHLFSDSTNIMMAKWRQLGAGASIDVFEHVSLMTLDSMLKCALTVESNCQVDRKQNSYIAAVFSLTKLALQRFHLFPLHSDLIYYLTPMGYRFWKLCKVVHQHSESVIRDRREALKKEQVQDSGQRRKYLDFLDILLKTKDEDGNGLSDVEIRDEVDTFMFEGHDTTASGLSWTLYNLARHPEHQERCRQEARSVLQGRSVVTGTDLSHLPYITVCIKESLRLHTAVPSIARKLTKSVTFPDGKSLPPGSLVGISVWNIHHNPHVWRDPKVYDPSRFLPENCKGRHSHAFIPFSAGPRNCIGQHFAMNELKTAVALIVQSFRLSVDENHVAKGVMSLVLKAADPGLFLKVTPLD</sequence>
<accession>A0A9J7MC38</accession>
<dbReference type="RefSeq" id="XP_035698512.1">
    <property type="nucleotide sequence ID" value="XM_035842619.1"/>
</dbReference>
<keyword evidence="3 6" id="KW-0479">Metal-binding</keyword>
<protein>
    <submittedName>
        <fullName evidence="10">Cytochrome P450 4F2-like isoform X1</fullName>
    </submittedName>
    <submittedName>
        <fullName evidence="11">Cytochrome P450 4F2-like isoform X2</fullName>
    </submittedName>
</protein>
<keyword evidence="7" id="KW-0560">Oxidoreductase</keyword>
<dbReference type="PANTHER" id="PTHR24291">
    <property type="entry name" value="CYTOCHROME P450 FAMILY 4"/>
    <property type="match status" value="1"/>
</dbReference>
<dbReference type="CDD" id="cd20659">
    <property type="entry name" value="CYP4B_4F-like"/>
    <property type="match status" value="1"/>
</dbReference>
<dbReference type="InterPro" id="IPR036396">
    <property type="entry name" value="Cyt_P450_sf"/>
</dbReference>
<name>A0A9J7MC38_BRAFL</name>
<keyword evidence="5 8" id="KW-0472">Membrane</keyword>
<dbReference type="GO" id="GO:0016705">
    <property type="term" value="F:oxidoreductase activity, acting on paired donors, with incorporation or reduction of molecular oxygen"/>
    <property type="evidence" value="ECO:0007669"/>
    <property type="project" value="InterPro"/>
</dbReference>
<dbReference type="InterPro" id="IPR002401">
    <property type="entry name" value="Cyt_P450_E_grp-I"/>
</dbReference>
<evidence type="ECO:0000256" key="6">
    <source>
        <dbReference type="PIRSR" id="PIRSR602401-1"/>
    </source>
</evidence>
<comment type="cofactor">
    <cofactor evidence="6">
        <name>heme</name>
        <dbReference type="ChEBI" id="CHEBI:30413"/>
    </cofactor>
</comment>
<dbReference type="GO" id="GO:0020037">
    <property type="term" value="F:heme binding"/>
    <property type="evidence" value="ECO:0007669"/>
    <property type="project" value="InterPro"/>
</dbReference>
<reference evidence="10 11" key="2">
    <citation type="submission" date="2025-04" db="UniProtKB">
        <authorList>
            <consortium name="RefSeq"/>
        </authorList>
    </citation>
    <scope>IDENTIFICATION</scope>
    <source>
        <strain evidence="10 11">S238N-H82</strain>
        <tissue evidence="10 11">Testes</tissue>
    </source>
</reference>
<evidence type="ECO:0000256" key="5">
    <source>
        <dbReference type="ARBA" id="ARBA00023136"/>
    </source>
</evidence>
<reference evidence="9" key="1">
    <citation type="journal article" date="2020" name="Nat. Ecol. Evol.">
        <title>Deeply conserved synteny resolves early events in vertebrate evolution.</title>
        <authorList>
            <person name="Simakov O."/>
            <person name="Marletaz F."/>
            <person name="Yue J.X."/>
            <person name="O'Connell B."/>
            <person name="Jenkins J."/>
            <person name="Brandt A."/>
            <person name="Calef R."/>
            <person name="Tung C.H."/>
            <person name="Huang T.K."/>
            <person name="Schmutz J."/>
            <person name="Satoh N."/>
            <person name="Yu J.K."/>
            <person name="Putnam N.H."/>
            <person name="Green R.E."/>
            <person name="Rokhsar D.S."/>
        </authorList>
    </citation>
    <scope>NUCLEOTIDE SEQUENCE [LARGE SCALE GENOMIC DNA]</scope>
    <source>
        <strain evidence="9">S238N-H82</strain>
    </source>
</reference>
<evidence type="ECO:0000256" key="8">
    <source>
        <dbReference type="SAM" id="Phobius"/>
    </source>
</evidence>
<dbReference type="GO" id="GO:0012505">
    <property type="term" value="C:endomembrane system"/>
    <property type="evidence" value="ECO:0007669"/>
    <property type="project" value="UniProtKB-SubCell"/>
</dbReference>
<dbReference type="SUPFAM" id="SSF48264">
    <property type="entry name" value="Cytochrome P450"/>
    <property type="match status" value="1"/>
</dbReference>
<dbReference type="KEGG" id="bfo:118431409"/>
<dbReference type="Proteomes" id="UP000001554">
    <property type="component" value="Chromosome 15"/>
</dbReference>
<evidence type="ECO:0000313" key="10">
    <source>
        <dbReference type="RefSeq" id="XP_035698512.1"/>
    </source>
</evidence>
<keyword evidence="9" id="KW-1185">Reference proteome</keyword>
<dbReference type="PRINTS" id="PR00463">
    <property type="entry name" value="EP450I"/>
</dbReference>
<proteinExistence type="inferred from homology"/>
<comment type="subcellular location">
    <subcellularLocation>
        <location evidence="1">Endomembrane system</location>
    </subcellularLocation>
</comment>
<keyword evidence="4 7" id="KW-0503">Monooxygenase</keyword>
<evidence type="ECO:0000313" key="9">
    <source>
        <dbReference type="Proteomes" id="UP000001554"/>
    </source>
</evidence>
<dbReference type="FunFam" id="1.10.630.10:FF:000005">
    <property type="entry name" value="cytochrome P450 4F22 isoform X2"/>
    <property type="match status" value="1"/>
</dbReference>
<dbReference type="PRINTS" id="PR00385">
    <property type="entry name" value="P450"/>
</dbReference>